<keyword evidence="2 7" id="KW-0812">Transmembrane</keyword>
<keyword evidence="3 7" id="KW-1133">Transmembrane helix</keyword>
<accession>A0A834LMU3</accession>
<evidence type="ECO:0000313" key="9">
    <source>
        <dbReference type="Proteomes" id="UP000626092"/>
    </source>
</evidence>
<gene>
    <name evidence="8" type="ORF">RHSIM_Rhsim05G0040600</name>
</gene>
<keyword evidence="9" id="KW-1185">Reference proteome</keyword>
<name>A0A834LMU3_RHOSS</name>
<comment type="subcellular location">
    <subcellularLocation>
        <location evidence="1">Membrane</location>
        <topology evidence="1">Multi-pass membrane protein</topology>
    </subcellularLocation>
</comment>
<dbReference type="Gene3D" id="1.20.1250.20">
    <property type="entry name" value="MFS general substrate transporter like domains"/>
    <property type="match status" value="1"/>
</dbReference>
<evidence type="ECO:0000256" key="7">
    <source>
        <dbReference type="SAM" id="Phobius"/>
    </source>
</evidence>
<feature type="transmembrane region" description="Helical" evidence="7">
    <location>
        <begin position="108"/>
        <end position="125"/>
    </location>
</feature>
<reference evidence="8" key="1">
    <citation type="submission" date="2019-11" db="EMBL/GenBank/DDBJ databases">
        <authorList>
            <person name="Liu Y."/>
            <person name="Hou J."/>
            <person name="Li T.-Q."/>
            <person name="Guan C.-H."/>
            <person name="Wu X."/>
            <person name="Wu H.-Z."/>
            <person name="Ling F."/>
            <person name="Zhang R."/>
            <person name="Shi X.-G."/>
            <person name="Ren J.-P."/>
            <person name="Chen E.-F."/>
            <person name="Sun J.-M."/>
        </authorList>
    </citation>
    <scope>NUCLEOTIDE SEQUENCE</scope>
    <source>
        <strain evidence="8">Adult_tree_wgs_1</strain>
        <tissue evidence="8">Leaves</tissue>
    </source>
</reference>
<dbReference type="GO" id="GO:0022857">
    <property type="term" value="F:transmembrane transporter activity"/>
    <property type="evidence" value="ECO:0007669"/>
    <property type="project" value="InterPro"/>
</dbReference>
<comment type="similarity">
    <text evidence="5">Belongs to the major facilitator superfamily. Phosphate:H(+) symporter (TC 2.A.1.9) family.</text>
</comment>
<evidence type="ECO:0000256" key="3">
    <source>
        <dbReference type="ARBA" id="ARBA00022989"/>
    </source>
</evidence>
<feature type="transmembrane region" description="Helical" evidence="7">
    <location>
        <begin position="145"/>
        <end position="165"/>
    </location>
</feature>
<sequence>MMATYPDQKSGCGRETEPNRVMTKKKEKSPIRTWTRSVVTERGSLTEVMRKSVNVTTEKTQSLQFVFKFGREGSQGFGCLGTGGVKGALPALGADQFDQKVPKEAKALANYFNFLLFSTSMAPPWGSPLLSGLAPTKGGGGGFSFALLLLVLGMLCLLLEGLSIGSAPESHRMNLPESLNELYEIKEKESISQEHKLSHSKQFRLDSAWDFRVHKFNLD</sequence>
<proteinExistence type="inferred from homology"/>
<dbReference type="Proteomes" id="UP000626092">
    <property type="component" value="Unassembled WGS sequence"/>
</dbReference>
<comment type="caution">
    <text evidence="8">The sequence shown here is derived from an EMBL/GenBank/DDBJ whole genome shotgun (WGS) entry which is preliminary data.</text>
</comment>
<dbReference type="InterPro" id="IPR036259">
    <property type="entry name" value="MFS_trans_sf"/>
</dbReference>
<evidence type="ECO:0000256" key="2">
    <source>
        <dbReference type="ARBA" id="ARBA00022692"/>
    </source>
</evidence>
<keyword evidence="4 7" id="KW-0472">Membrane</keyword>
<protein>
    <submittedName>
        <fullName evidence="8">Uncharacterized protein</fullName>
    </submittedName>
</protein>
<dbReference type="GO" id="GO:0016020">
    <property type="term" value="C:membrane"/>
    <property type="evidence" value="ECO:0007669"/>
    <property type="project" value="UniProtKB-SubCell"/>
</dbReference>
<evidence type="ECO:0000256" key="4">
    <source>
        <dbReference type="ARBA" id="ARBA00023136"/>
    </source>
</evidence>
<evidence type="ECO:0000256" key="5">
    <source>
        <dbReference type="ARBA" id="ARBA00044504"/>
    </source>
</evidence>
<dbReference type="Pfam" id="PF00854">
    <property type="entry name" value="PTR2"/>
    <property type="match status" value="1"/>
</dbReference>
<evidence type="ECO:0000313" key="8">
    <source>
        <dbReference type="EMBL" id="KAF7142796.1"/>
    </source>
</evidence>
<evidence type="ECO:0000256" key="6">
    <source>
        <dbReference type="SAM" id="MobiDB-lite"/>
    </source>
</evidence>
<dbReference type="AlphaFoldDB" id="A0A834LMU3"/>
<feature type="region of interest" description="Disordered" evidence="6">
    <location>
        <begin position="1"/>
        <end position="29"/>
    </location>
</feature>
<dbReference type="OrthoDB" id="1434312at2759"/>
<evidence type="ECO:0000256" key="1">
    <source>
        <dbReference type="ARBA" id="ARBA00004141"/>
    </source>
</evidence>
<dbReference type="InterPro" id="IPR000109">
    <property type="entry name" value="POT_fam"/>
</dbReference>
<organism evidence="8 9">
    <name type="scientific">Rhododendron simsii</name>
    <name type="common">Sims's rhododendron</name>
    <dbReference type="NCBI Taxonomy" id="118357"/>
    <lineage>
        <taxon>Eukaryota</taxon>
        <taxon>Viridiplantae</taxon>
        <taxon>Streptophyta</taxon>
        <taxon>Embryophyta</taxon>
        <taxon>Tracheophyta</taxon>
        <taxon>Spermatophyta</taxon>
        <taxon>Magnoliopsida</taxon>
        <taxon>eudicotyledons</taxon>
        <taxon>Gunneridae</taxon>
        <taxon>Pentapetalae</taxon>
        <taxon>asterids</taxon>
        <taxon>Ericales</taxon>
        <taxon>Ericaceae</taxon>
        <taxon>Ericoideae</taxon>
        <taxon>Rhodoreae</taxon>
        <taxon>Rhododendron</taxon>
    </lineage>
</organism>
<dbReference type="EMBL" id="WJXA01000005">
    <property type="protein sequence ID" value="KAF7142796.1"/>
    <property type="molecule type" value="Genomic_DNA"/>
</dbReference>